<reference evidence="4 5" key="1">
    <citation type="submission" date="2020-10" db="EMBL/GenBank/DDBJ databases">
        <title>The Coptis chinensis genome and diversification of protoberbering-type alkaloids.</title>
        <authorList>
            <person name="Wang B."/>
            <person name="Shu S."/>
            <person name="Song C."/>
            <person name="Liu Y."/>
        </authorList>
    </citation>
    <scope>NUCLEOTIDE SEQUENCE [LARGE SCALE GENOMIC DNA]</scope>
    <source>
        <strain evidence="4">HL-2020</strain>
        <tissue evidence="4">Leaf</tissue>
    </source>
</reference>
<dbReference type="PANTHER" id="PTHR47926:SF360">
    <property type="entry name" value="PENTATRICOPEPTIDE REPEAT-CONTAINING PROTEIN"/>
    <property type="match status" value="1"/>
</dbReference>
<dbReference type="Pfam" id="PF14432">
    <property type="entry name" value="DYW_deaminase"/>
    <property type="match status" value="1"/>
</dbReference>
<evidence type="ECO:0000256" key="2">
    <source>
        <dbReference type="PROSITE-ProRule" id="PRU00708"/>
    </source>
</evidence>
<feature type="repeat" description="PPR" evidence="2">
    <location>
        <begin position="129"/>
        <end position="163"/>
    </location>
</feature>
<keyword evidence="1" id="KW-0677">Repeat</keyword>
<dbReference type="Pfam" id="PF01535">
    <property type="entry name" value="PPR"/>
    <property type="match status" value="1"/>
</dbReference>
<dbReference type="Pfam" id="PF13041">
    <property type="entry name" value="PPR_2"/>
    <property type="match status" value="2"/>
</dbReference>
<gene>
    <name evidence="4" type="ORF">IFM89_019042</name>
</gene>
<feature type="repeat" description="PPR" evidence="2">
    <location>
        <begin position="230"/>
        <end position="264"/>
    </location>
</feature>
<dbReference type="InterPro" id="IPR002885">
    <property type="entry name" value="PPR_rpt"/>
</dbReference>
<dbReference type="Proteomes" id="UP000631114">
    <property type="component" value="Unassembled WGS sequence"/>
</dbReference>
<organism evidence="4 5">
    <name type="scientific">Coptis chinensis</name>
    <dbReference type="NCBI Taxonomy" id="261450"/>
    <lineage>
        <taxon>Eukaryota</taxon>
        <taxon>Viridiplantae</taxon>
        <taxon>Streptophyta</taxon>
        <taxon>Embryophyta</taxon>
        <taxon>Tracheophyta</taxon>
        <taxon>Spermatophyta</taxon>
        <taxon>Magnoliopsida</taxon>
        <taxon>Ranunculales</taxon>
        <taxon>Ranunculaceae</taxon>
        <taxon>Coptidoideae</taxon>
        <taxon>Coptis</taxon>
    </lineage>
</organism>
<evidence type="ECO:0000313" key="4">
    <source>
        <dbReference type="EMBL" id="KAF9625092.1"/>
    </source>
</evidence>
<dbReference type="InterPro" id="IPR046848">
    <property type="entry name" value="E_motif"/>
</dbReference>
<accession>A0A835IYP7</accession>
<name>A0A835IYP7_9MAGN</name>
<dbReference type="Pfam" id="PF20430">
    <property type="entry name" value="Eplus_motif"/>
    <property type="match status" value="1"/>
</dbReference>
<dbReference type="NCBIfam" id="TIGR00756">
    <property type="entry name" value="PPR"/>
    <property type="match status" value="3"/>
</dbReference>
<dbReference type="GO" id="GO:0009451">
    <property type="term" value="P:RNA modification"/>
    <property type="evidence" value="ECO:0007669"/>
    <property type="project" value="InterPro"/>
</dbReference>
<dbReference type="InterPro" id="IPR011990">
    <property type="entry name" value="TPR-like_helical_dom_sf"/>
</dbReference>
<dbReference type="Pfam" id="PF20431">
    <property type="entry name" value="E_motif"/>
    <property type="match status" value="1"/>
</dbReference>
<dbReference type="InterPro" id="IPR032867">
    <property type="entry name" value="DYW_dom"/>
</dbReference>
<comment type="caution">
    <text evidence="4">The sequence shown here is derived from an EMBL/GenBank/DDBJ whole genome shotgun (WGS) entry which is preliminary data.</text>
</comment>
<evidence type="ECO:0000313" key="5">
    <source>
        <dbReference type="Proteomes" id="UP000631114"/>
    </source>
</evidence>
<dbReference type="InterPro" id="IPR046849">
    <property type="entry name" value="E2_motif"/>
</dbReference>
<evidence type="ECO:0000256" key="1">
    <source>
        <dbReference type="ARBA" id="ARBA00022737"/>
    </source>
</evidence>
<dbReference type="PROSITE" id="PS51375">
    <property type="entry name" value="PPR"/>
    <property type="match status" value="2"/>
</dbReference>
<keyword evidence="5" id="KW-1185">Reference proteome</keyword>
<dbReference type="AlphaFoldDB" id="A0A835IYP7"/>
<dbReference type="GO" id="GO:0003723">
    <property type="term" value="F:RNA binding"/>
    <property type="evidence" value="ECO:0007669"/>
    <property type="project" value="InterPro"/>
</dbReference>
<dbReference type="OrthoDB" id="185373at2759"/>
<protein>
    <recommendedName>
        <fullName evidence="3">DYW domain-containing protein</fullName>
    </recommendedName>
</protein>
<proteinExistence type="predicted"/>
<feature type="domain" description="DYW" evidence="3">
    <location>
        <begin position="442"/>
        <end position="534"/>
    </location>
</feature>
<dbReference type="FunFam" id="1.25.40.10:FF:000242">
    <property type="entry name" value="Pentatricopeptide repeat-containing protein"/>
    <property type="match status" value="1"/>
</dbReference>
<dbReference type="Gene3D" id="1.25.40.10">
    <property type="entry name" value="Tetratricopeptide repeat domain"/>
    <property type="match status" value="3"/>
</dbReference>
<evidence type="ECO:0000259" key="3">
    <source>
        <dbReference type="Pfam" id="PF14432"/>
    </source>
</evidence>
<dbReference type="InterPro" id="IPR046960">
    <property type="entry name" value="PPR_At4g14850-like_plant"/>
</dbReference>
<sequence>MIRASIEKGSPTKALLDYKAILVYGVFKPDYRTISYVLEACKMVCSVNIALETHSRVIKCGFESYPSLLSSLVVVYAVCGWPDYGHRVSDEIPDWGFSVVLGNVITGSYLRMGGFDEANRVFRRMGHRDVVSWNTMIAGCVKNARPKEAISFFRKMLKSGFEPDGFSFASVLTACGRLGALSHGEWIHSLMVERDVEINFILSSALIDMYSKCGNVGAAREVFDSVRRDDVSVWNAMVTGLAVHGLASDVMAIYSRMKDENVLPDSITFVGILTACSHCGLVEEGQQFFECMKTRYLIEPQLEHYGTLIDLLGRAGRIEEAYKMIKAMPMEPDIVIWRALLSACRNRGIPNFGEVAIDKMTHPESGDYVMMSNMYSSARRWDNAEKMREVMKKNKVRKNRGLSWIEIGGIIHQFKAGDWSHPESETIYRLLEGLIKRTKLGGFVPAVELVFLDVSEEEKEANLSNHSEKLALAYGILKTSLGTEIRISKNLRTCYDCHSWMKMVSRVLNRVIVMRDRIRFHRFESGSCSCNDYW</sequence>
<dbReference type="EMBL" id="JADFTS010000001">
    <property type="protein sequence ID" value="KAF9625092.1"/>
    <property type="molecule type" value="Genomic_DNA"/>
</dbReference>
<dbReference type="PANTHER" id="PTHR47926">
    <property type="entry name" value="PENTATRICOPEPTIDE REPEAT-CONTAINING PROTEIN"/>
    <property type="match status" value="1"/>
</dbReference>
<dbReference type="GO" id="GO:0008270">
    <property type="term" value="F:zinc ion binding"/>
    <property type="evidence" value="ECO:0007669"/>
    <property type="project" value="InterPro"/>
</dbReference>